<name>A0AAU8JV98_9ACTN</name>
<dbReference type="InterPro" id="IPR038332">
    <property type="entry name" value="PPE_sf"/>
</dbReference>
<feature type="compositionally biased region" description="Polar residues" evidence="2">
    <location>
        <begin position="461"/>
        <end position="472"/>
    </location>
</feature>
<evidence type="ECO:0000313" key="4">
    <source>
        <dbReference type="EMBL" id="XCM79805.1"/>
    </source>
</evidence>
<feature type="compositionally biased region" description="Gly residues" evidence="2">
    <location>
        <begin position="357"/>
        <end position="437"/>
    </location>
</feature>
<feature type="region of interest" description="Disordered" evidence="2">
    <location>
        <begin position="357"/>
        <end position="472"/>
    </location>
</feature>
<evidence type="ECO:0000256" key="1">
    <source>
        <dbReference type="ARBA" id="ARBA00010652"/>
    </source>
</evidence>
<feature type="compositionally biased region" description="Gly residues" evidence="2">
    <location>
        <begin position="274"/>
        <end position="294"/>
    </location>
</feature>
<evidence type="ECO:0000259" key="3">
    <source>
        <dbReference type="Pfam" id="PF00823"/>
    </source>
</evidence>
<proteinExistence type="inferred from homology"/>
<accession>A0AAU8JV98</accession>
<dbReference type="AlphaFoldDB" id="A0AAU8JV98"/>
<dbReference type="PRINTS" id="PR01228">
    <property type="entry name" value="EGGSHELL"/>
</dbReference>
<dbReference type="EMBL" id="CP159872">
    <property type="protein sequence ID" value="XCM79805.1"/>
    <property type="molecule type" value="Genomic_DNA"/>
</dbReference>
<dbReference type="SUPFAM" id="SSF140459">
    <property type="entry name" value="PE/PPE dimer-like"/>
    <property type="match status" value="1"/>
</dbReference>
<sequence length="472" mass="45199">MSDTNFSNFSHGELIKMVQSMDSGSVMAASDPWRRAYETLKQIRTALNTASADATTEWDGSTSDAFHSKMTALASTVNNTAAYALDAANAMQHMSEAIDAAKRSMPEEPGFWDKVGDDVSDFGQGLVGDDSKEAKTEIEDEKKAEAVAVMQTLASKYQSTTNFLKPPTGFRDDVYDLPAPDSGGPAALSAMLMGGGMGLAGASRSTGGGGTATASRTSSPSTPTTPKSPEATLPRPTDSGIKGGTANPAPAPKAPSIGTGIDGVSGGTLPANKGGIGTGNTSGGPGSNHAGGGGIAGGVGGGGIGTGGSGGTGGGLKGGTAGGSGIGGRSGAGGAGGTAGGRNSGAFGAGGMDGAGGNGNGNHSGGGGAKGGGAGGGAAGGSKSGLVRKGGGVVGEAGRGGAGGRAFTEGGSGIGRGRGQAGQGGSGQGHGMPGGSQAGKKDKKDGKERPDYLVEDEETWASGQAVNPNVVE</sequence>
<feature type="compositionally biased region" description="Basic and acidic residues" evidence="2">
    <location>
        <begin position="439"/>
        <end position="452"/>
    </location>
</feature>
<dbReference type="KEGG" id="kcm:ABWK59_13185"/>
<reference evidence="4" key="1">
    <citation type="submission" date="2024-06" db="EMBL/GenBank/DDBJ databases">
        <title>The genome sequences of Kitasatospora sp. strain HUAS MG31.</title>
        <authorList>
            <person name="Mo P."/>
        </authorList>
    </citation>
    <scope>NUCLEOTIDE SEQUENCE</scope>
    <source>
        <strain evidence="4">HUAS MG31</strain>
    </source>
</reference>
<feature type="compositionally biased region" description="Low complexity" evidence="2">
    <location>
        <begin position="212"/>
        <end position="229"/>
    </location>
</feature>
<comment type="similarity">
    <text evidence="1">Belongs to the mycobacterial PPE family.</text>
</comment>
<dbReference type="InterPro" id="IPR000030">
    <property type="entry name" value="PPE_dom"/>
</dbReference>
<dbReference type="Pfam" id="PF00823">
    <property type="entry name" value="PPE"/>
    <property type="match status" value="1"/>
</dbReference>
<protein>
    <recommendedName>
        <fullName evidence="3">PPE domain-containing protein</fullName>
    </recommendedName>
</protein>
<feature type="domain" description="PPE" evidence="3">
    <location>
        <begin position="16"/>
        <end position="108"/>
    </location>
</feature>
<organism evidence="4">
    <name type="scientific">Kitasatospora camelliae</name>
    <dbReference type="NCBI Taxonomy" id="3156397"/>
    <lineage>
        <taxon>Bacteria</taxon>
        <taxon>Bacillati</taxon>
        <taxon>Actinomycetota</taxon>
        <taxon>Actinomycetes</taxon>
        <taxon>Kitasatosporales</taxon>
        <taxon>Streptomycetaceae</taxon>
        <taxon>Kitasatospora</taxon>
    </lineage>
</organism>
<gene>
    <name evidence="4" type="ORF">ABWK59_13185</name>
</gene>
<dbReference type="RefSeq" id="WP_354640732.1">
    <property type="nucleotide sequence ID" value="NZ_CP159872.1"/>
</dbReference>
<feature type="region of interest" description="Disordered" evidence="2">
    <location>
        <begin position="201"/>
        <end position="294"/>
    </location>
</feature>
<dbReference type="Gene3D" id="1.20.1260.20">
    <property type="entry name" value="PPE superfamily"/>
    <property type="match status" value="1"/>
</dbReference>
<evidence type="ECO:0000256" key="2">
    <source>
        <dbReference type="SAM" id="MobiDB-lite"/>
    </source>
</evidence>